<accession>A0A6G6GI95</accession>
<name>A0A6G6GI95_9FLAO</name>
<feature type="transmembrane region" description="Helical" evidence="1">
    <location>
        <begin position="253"/>
        <end position="277"/>
    </location>
</feature>
<evidence type="ECO:0000313" key="3">
    <source>
        <dbReference type="Proteomes" id="UP000505306"/>
    </source>
</evidence>
<evidence type="ECO:0000256" key="1">
    <source>
        <dbReference type="SAM" id="Phobius"/>
    </source>
</evidence>
<dbReference type="EMBL" id="CP049057">
    <property type="protein sequence ID" value="QIE58269.1"/>
    <property type="molecule type" value="Genomic_DNA"/>
</dbReference>
<feature type="transmembrane region" description="Helical" evidence="1">
    <location>
        <begin position="118"/>
        <end position="135"/>
    </location>
</feature>
<evidence type="ECO:0000313" key="2">
    <source>
        <dbReference type="EMBL" id="QIE58269.1"/>
    </source>
</evidence>
<gene>
    <name evidence="2" type="ORF">G5B37_01400</name>
</gene>
<feature type="transmembrane region" description="Helical" evidence="1">
    <location>
        <begin position="95"/>
        <end position="112"/>
    </location>
</feature>
<keyword evidence="1" id="KW-0472">Membrane</keyword>
<feature type="transmembrane region" description="Helical" evidence="1">
    <location>
        <begin position="62"/>
        <end position="83"/>
    </location>
</feature>
<keyword evidence="1" id="KW-0812">Transmembrane</keyword>
<feature type="transmembrane region" description="Helical" evidence="1">
    <location>
        <begin position="325"/>
        <end position="342"/>
    </location>
</feature>
<dbReference type="Proteomes" id="UP000505306">
    <property type="component" value="Chromosome"/>
</dbReference>
<organism evidence="2 3">
    <name type="scientific">Rasiella rasia</name>
    <dbReference type="NCBI Taxonomy" id="2744027"/>
    <lineage>
        <taxon>Bacteria</taxon>
        <taxon>Pseudomonadati</taxon>
        <taxon>Bacteroidota</taxon>
        <taxon>Flavobacteriia</taxon>
        <taxon>Flavobacteriales</taxon>
        <taxon>Flavobacteriaceae</taxon>
        <taxon>Rasiella</taxon>
    </lineage>
</organism>
<sequence length="354" mass="40640">MYHLLFAVLFYFYVNQAGGDAKNYWFTVKENLDIGIIDYIELGFGTYFMYALNYLPSGVMDLTFFTGSIFYALIGYFGFVYLYIVFKERIKYNTYIFKIPLFPTILFLPNLHFWSSNVGKDTLLFFCIALLFYAIKSPKQHIWKILLSLGLAYLVRPHIAAYLIAAFGVALLLDANLKLYKKLFIMAIIVAGFALIFDSLVAYLRIDSFDIDTIMSYSEDKVTKLSRDHTGSSVDISSYSYPLKVFTFLYRPLFIDGLSAFGLLASLENLILIILSVKLLLTNPWRYLKKSNSFVKALIIFFLLGALTFSLILGNLGIMLRQKNMFIPALLFICLWTFSYHTEVKTSNQVTPTN</sequence>
<keyword evidence="1" id="KW-1133">Transmembrane helix</keyword>
<proteinExistence type="predicted"/>
<feature type="transmembrane region" description="Helical" evidence="1">
    <location>
        <begin position="183"/>
        <end position="206"/>
    </location>
</feature>
<feature type="transmembrane region" description="Helical" evidence="1">
    <location>
        <begin position="147"/>
        <end position="171"/>
    </location>
</feature>
<feature type="transmembrane region" description="Helical" evidence="1">
    <location>
        <begin position="297"/>
        <end position="318"/>
    </location>
</feature>
<dbReference type="AlphaFoldDB" id="A0A6G6GI95"/>
<keyword evidence="3" id="KW-1185">Reference proteome</keyword>
<reference evidence="2 3" key="1">
    <citation type="submission" date="2020-02" db="EMBL/GenBank/DDBJ databases">
        <title>Complete genome sequence of Flavobacteriaceae bacterium.</title>
        <authorList>
            <person name="Kim S.-J."/>
            <person name="Kim Y.-S."/>
            <person name="Kim K.-H."/>
        </authorList>
    </citation>
    <scope>NUCLEOTIDE SEQUENCE [LARGE SCALE GENOMIC DNA]</scope>
    <source>
        <strain evidence="2 3">RR4-40</strain>
    </source>
</reference>
<dbReference type="RefSeq" id="WP_164678276.1">
    <property type="nucleotide sequence ID" value="NZ_CP049057.1"/>
</dbReference>
<dbReference type="KEGG" id="mgel:G5B37_01400"/>
<protein>
    <submittedName>
        <fullName evidence="2">Uncharacterized protein</fullName>
    </submittedName>
</protein>